<keyword evidence="2" id="KW-0378">Hydrolase</keyword>
<dbReference type="InterPro" id="IPR001910">
    <property type="entry name" value="Inosine/uridine_hydrolase_dom"/>
</dbReference>
<dbReference type="InterPro" id="IPR023186">
    <property type="entry name" value="IUNH"/>
</dbReference>
<evidence type="ECO:0000259" key="5">
    <source>
        <dbReference type="Pfam" id="PF01156"/>
    </source>
</evidence>
<organism evidence="6 7">
    <name type="scientific">Rhodotorula taiwanensis</name>
    <dbReference type="NCBI Taxonomy" id="741276"/>
    <lineage>
        <taxon>Eukaryota</taxon>
        <taxon>Fungi</taxon>
        <taxon>Dikarya</taxon>
        <taxon>Basidiomycota</taxon>
        <taxon>Pucciniomycotina</taxon>
        <taxon>Microbotryomycetes</taxon>
        <taxon>Sporidiobolales</taxon>
        <taxon>Sporidiobolaceae</taxon>
        <taxon>Rhodotorula</taxon>
    </lineage>
</organism>
<dbReference type="AlphaFoldDB" id="A0A2S5B9M0"/>
<proteinExistence type="inferred from homology"/>
<evidence type="ECO:0000313" key="7">
    <source>
        <dbReference type="Proteomes" id="UP000237144"/>
    </source>
</evidence>
<comment type="similarity">
    <text evidence="1">Belongs to the IUNH family.</text>
</comment>
<accession>A0A2S5B9M0</accession>
<dbReference type="Gene3D" id="3.90.245.10">
    <property type="entry name" value="Ribonucleoside hydrolase-like"/>
    <property type="match status" value="1"/>
</dbReference>
<evidence type="ECO:0000256" key="4">
    <source>
        <dbReference type="SAM" id="MobiDB-lite"/>
    </source>
</evidence>
<dbReference type="GO" id="GO:0005829">
    <property type="term" value="C:cytosol"/>
    <property type="evidence" value="ECO:0007669"/>
    <property type="project" value="TreeGrafter"/>
</dbReference>
<dbReference type="EMBL" id="PJQD01000036">
    <property type="protein sequence ID" value="POY73468.1"/>
    <property type="molecule type" value="Genomic_DNA"/>
</dbReference>
<evidence type="ECO:0000313" key="6">
    <source>
        <dbReference type="EMBL" id="POY73468.1"/>
    </source>
</evidence>
<protein>
    <recommendedName>
        <fullName evidence="5">Inosine/uridine-preferring nucleoside hydrolase domain-containing protein</fullName>
    </recommendedName>
</protein>
<dbReference type="GO" id="GO:0006152">
    <property type="term" value="P:purine nucleoside catabolic process"/>
    <property type="evidence" value="ECO:0007669"/>
    <property type="project" value="TreeGrafter"/>
</dbReference>
<comment type="caution">
    <text evidence="6">The sequence shown here is derived from an EMBL/GenBank/DDBJ whole genome shotgun (WGS) entry which is preliminary data.</text>
</comment>
<dbReference type="InterPro" id="IPR036452">
    <property type="entry name" value="Ribo_hydro-like"/>
</dbReference>
<evidence type="ECO:0000256" key="3">
    <source>
        <dbReference type="ARBA" id="ARBA00023295"/>
    </source>
</evidence>
<dbReference type="SUPFAM" id="SSF53590">
    <property type="entry name" value="Nucleoside hydrolase"/>
    <property type="match status" value="1"/>
</dbReference>
<sequence length="441" mass="48037">MTRPTPCIIDTDPGVDDVLAILLALSSPSLLVVGITLTHGNCPLPAAFANLEKTFYALEREIDSDPTVRKRYPNVDVEWRQRHGAGPIEVYLGSEGPIEGKPVTAKYFHGKDGLGDSTTRHPDIVPPSSHKSDLYTYSESTSALQGVQSLLARHDSKSIAYVALGPMTSLAHLHRETAADAVGNGGSILNEFAVVLSMGGAVDHPGNTSPVAEFNYYADPYAAQAIFALALPHLYILPLDLTSYLVLPFSLYRSAVDPAFADTTSPSDGSKKRPLVHFTSAFLERTVEIMRSFGSEMMEQHDPTVVYALIDWAEASAEERGKEEDSVAGEKGSLAPGWEWRHVDFEVETTGTITRGMLVQDHRQSSQSSTSMNSVTGLTNRAEAIEALDIAQVEAQRAEGCEDRATADERRRRSGARVVCKSPGSERLQKDLLQRIWGIEI</sequence>
<keyword evidence="7" id="KW-1185">Reference proteome</keyword>
<dbReference type="STRING" id="741276.A0A2S5B9M0"/>
<gene>
    <name evidence="6" type="ORF">BMF94_3405</name>
</gene>
<dbReference type="Pfam" id="PF01156">
    <property type="entry name" value="IU_nuc_hydro"/>
    <property type="match status" value="1"/>
</dbReference>
<feature type="region of interest" description="Disordered" evidence="4">
    <location>
        <begin position="396"/>
        <end position="418"/>
    </location>
</feature>
<dbReference type="Proteomes" id="UP000237144">
    <property type="component" value="Unassembled WGS sequence"/>
</dbReference>
<dbReference type="PANTHER" id="PTHR12304">
    <property type="entry name" value="INOSINE-URIDINE PREFERRING NUCLEOSIDE HYDROLASE"/>
    <property type="match status" value="1"/>
</dbReference>
<name>A0A2S5B9M0_9BASI</name>
<dbReference type="PANTHER" id="PTHR12304:SF56">
    <property type="entry name" value="HYDROLASE, PUTATIVE (AFU_ORTHOLOGUE AFUA_1G11790)-RELATED"/>
    <property type="match status" value="1"/>
</dbReference>
<evidence type="ECO:0000256" key="2">
    <source>
        <dbReference type="ARBA" id="ARBA00022801"/>
    </source>
</evidence>
<dbReference type="GO" id="GO:0008477">
    <property type="term" value="F:purine nucleosidase activity"/>
    <property type="evidence" value="ECO:0007669"/>
    <property type="project" value="TreeGrafter"/>
</dbReference>
<feature type="domain" description="Inosine/uridine-preferring nucleoside hydrolase" evidence="5">
    <location>
        <begin position="8"/>
        <end position="378"/>
    </location>
</feature>
<dbReference type="OrthoDB" id="5783963at2759"/>
<evidence type="ECO:0000256" key="1">
    <source>
        <dbReference type="ARBA" id="ARBA00009176"/>
    </source>
</evidence>
<keyword evidence="3" id="KW-0326">Glycosidase</keyword>
<feature type="compositionally biased region" description="Basic and acidic residues" evidence="4">
    <location>
        <begin position="396"/>
        <end position="411"/>
    </location>
</feature>
<reference evidence="6 7" key="1">
    <citation type="journal article" date="2018" name="Front. Microbiol.">
        <title>Prospects for Fungal Bioremediation of Acidic Radioactive Waste Sites: Characterization and Genome Sequence of Rhodotorula taiwanensis MD1149.</title>
        <authorList>
            <person name="Tkavc R."/>
            <person name="Matrosova V.Y."/>
            <person name="Grichenko O.E."/>
            <person name="Gostincar C."/>
            <person name="Volpe R.P."/>
            <person name="Klimenkova P."/>
            <person name="Gaidamakova E.K."/>
            <person name="Zhou C.E."/>
            <person name="Stewart B.J."/>
            <person name="Lyman M.G."/>
            <person name="Malfatti S.A."/>
            <person name="Rubinfeld B."/>
            <person name="Courtot M."/>
            <person name="Singh J."/>
            <person name="Dalgard C.L."/>
            <person name="Hamilton T."/>
            <person name="Frey K.G."/>
            <person name="Gunde-Cimerman N."/>
            <person name="Dugan L."/>
            <person name="Daly M.J."/>
        </authorList>
    </citation>
    <scope>NUCLEOTIDE SEQUENCE [LARGE SCALE GENOMIC DNA]</scope>
    <source>
        <strain evidence="6 7">MD1149</strain>
    </source>
</reference>